<protein>
    <submittedName>
        <fullName evidence="3">Uncharacterized protein</fullName>
    </submittedName>
</protein>
<organism evidence="3">
    <name type="scientific">Zooxanthella nutricula</name>
    <dbReference type="NCBI Taxonomy" id="1333877"/>
    <lineage>
        <taxon>Eukaryota</taxon>
        <taxon>Sar</taxon>
        <taxon>Alveolata</taxon>
        <taxon>Dinophyceae</taxon>
        <taxon>Peridiniales</taxon>
        <taxon>Peridiniales incertae sedis</taxon>
        <taxon>Zooxanthella</taxon>
    </lineage>
</organism>
<keyword evidence="1" id="KW-0812">Transmembrane</keyword>
<name>A0A7S2IRS8_9DINO</name>
<evidence type="ECO:0000313" key="3">
    <source>
        <dbReference type="EMBL" id="CAD9525846.1"/>
    </source>
</evidence>
<dbReference type="AlphaFoldDB" id="A0A7S2IRS8"/>
<feature type="transmembrane region" description="Helical" evidence="1">
    <location>
        <begin position="142"/>
        <end position="167"/>
    </location>
</feature>
<sequence length="184" mass="20238">MACNPGARGVCSAAWLLALGGVCLLLAARYAPVDVEWSKAGVFLYTNELLHQDCAVEIYMPAGSRCVENDMIHVGHNSRQTSLCHQTRRVWSHGRSYRPIARVEAKLGTPHPHRHHVTSTHQMWAIDQCQALLESLFVRVTWVWGALALLSVSSILCCVACCCMCMAPSKTTVVQHPVAVSSKE</sequence>
<reference evidence="3" key="1">
    <citation type="submission" date="2021-01" db="EMBL/GenBank/DDBJ databases">
        <authorList>
            <person name="Corre E."/>
            <person name="Pelletier E."/>
            <person name="Niang G."/>
            <person name="Scheremetjew M."/>
            <person name="Finn R."/>
            <person name="Kale V."/>
            <person name="Holt S."/>
            <person name="Cochrane G."/>
            <person name="Meng A."/>
            <person name="Brown T."/>
            <person name="Cohen L."/>
        </authorList>
    </citation>
    <scope>NUCLEOTIDE SEQUENCE</scope>
    <source>
        <strain evidence="3">RCC3387</strain>
    </source>
</reference>
<feature type="signal peptide" evidence="2">
    <location>
        <begin position="1"/>
        <end position="27"/>
    </location>
</feature>
<keyword evidence="1" id="KW-1133">Transmembrane helix</keyword>
<gene>
    <name evidence="3" type="ORF">BRAN1462_LOCUS10996</name>
</gene>
<proteinExistence type="predicted"/>
<dbReference type="EMBL" id="HBGW01017349">
    <property type="protein sequence ID" value="CAD9525846.1"/>
    <property type="molecule type" value="Transcribed_RNA"/>
</dbReference>
<feature type="chain" id="PRO_5031075056" evidence="2">
    <location>
        <begin position="28"/>
        <end position="184"/>
    </location>
</feature>
<evidence type="ECO:0000256" key="2">
    <source>
        <dbReference type="SAM" id="SignalP"/>
    </source>
</evidence>
<keyword evidence="1" id="KW-0472">Membrane</keyword>
<keyword evidence="2" id="KW-0732">Signal</keyword>
<evidence type="ECO:0000256" key="1">
    <source>
        <dbReference type="SAM" id="Phobius"/>
    </source>
</evidence>
<accession>A0A7S2IRS8</accession>